<protein>
    <submittedName>
        <fullName evidence="4">Diguanylate phosphodiesterase</fullName>
    </submittedName>
</protein>
<proteinExistence type="predicted"/>
<evidence type="ECO:0000259" key="1">
    <source>
        <dbReference type="PROSITE" id="PS50112"/>
    </source>
</evidence>
<dbReference type="InterPro" id="IPR013655">
    <property type="entry name" value="PAS_fold_3"/>
</dbReference>
<evidence type="ECO:0000259" key="3">
    <source>
        <dbReference type="PROSITE" id="PS50883"/>
    </source>
</evidence>
<dbReference type="PROSITE" id="PS50113">
    <property type="entry name" value="PAC"/>
    <property type="match status" value="2"/>
</dbReference>
<dbReference type="SUPFAM" id="SSF141868">
    <property type="entry name" value="EAL domain-like"/>
    <property type="match status" value="1"/>
</dbReference>
<dbReference type="PROSITE" id="PS50112">
    <property type="entry name" value="PAS"/>
    <property type="match status" value="1"/>
</dbReference>
<dbReference type="KEGG" id="acm:AciX9_4380"/>
<sequence length="543" mass="59995">MVIDASTVEEILDKDELVPCFQPLRELRTGRLTSFEVLARWAHPTRGLILPSNLIEVAEREGLLTRLTKQLLHKAFDTTKTLSPSITLAINVSPQQLRDVTLANQIAEIARRSEFSLDRLTIEITEDALIDNQRLAKTITQELKGLGCQLVLDDFGTGYSSLRHLHTLRFDGLKIDRCFIVDALESRESRKIVAAMIGLGQSLNMTTVAEGIESEEQASLLLYLGCDVGQGWLYGKPAPAISIPQVVASKPTPPKPSWALAADSADPRSLEMLPMQRVAQLQAIYDGSPIGLCFLSRDLRYVSVNRQFAVMNGTTACALIGLTVASVYPEWYPLYEPYLKRALAGEVLSKITVTRPARNTNEIAQDIEISYAPARDEGGEVIGICMAALDITDRQRSQVALQESEERFRMIVDLNPQAPFIMDPDGCITDFGVAFEELTGFSREEIMGRGFLEVVHPDDVARVSLVIAETISCGAAMDVEWRAQRHNGYHLWLRSRATPVFSLAGKLIHYCGSTENINHLKLLGAALKAAETILESVTAPHIK</sequence>
<dbReference type="Pfam" id="PF00563">
    <property type="entry name" value="EAL"/>
    <property type="match status" value="1"/>
</dbReference>
<dbReference type="PANTHER" id="PTHR44757:SF2">
    <property type="entry name" value="BIOFILM ARCHITECTURE MAINTENANCE PROTEIN MBAA"/>
    <property type="match status" value="1"/>
</dbReference>
<keyword evidence="4" id="KW-0614">Plasmid</keyword>
<accession>E8X798</accession>
<dbReference type="InterPro" id="IPR035919">
    <property type="entry name" value="EAL_sf"/>
</dbReference>
<dbReference type="SMART" id="SM00091">
    <property type="entry name" value="PAS"/>
    <property type="match status" value="2"/>
</dbReference>
<keyword evidence="5" id="KW-1185">Reference proteome</keyword>
<gene>
    <name evidence="4" type="ordered locus">AciX9_4380</name>
</gene>
<dbReference type="Gene3D" id="3.30.450.20">
    <property type="entry name" value="PAS domain"/>
    <property type="match status" value="2"/>
</dbReference>
<feature type="domain" description="PAC" evidence="2">
    <location>
        <begin position="347"/>
        <end position="403"/>
    </location>
</feature>
<dbReference type="AlphaFoldDB" id="E8X798"/>
<dbReference type="SMART" id="SM00052">
    <property type="entry name" value="EAL"/>
    <property type="match status" value="1"/>
</dbReference>
<dbReference type="PANTHER" id="PTHR44757">
    <property type="entry name" value="DIGUANYLATE CYCLASE DGCP"/>
    <property type="match status" value="1"/>
</dbReference>
<dbReference type="Pfam" id="PF08448">
    <property type="entry name" value="PAS_4"/>
    <property type="match status" value="1"/>
</dbReference>
<feature type="domain" description="PAS" evidence="1">
    <location>
        <begin position="404"/>
        <end position="474"/>
    </location>
</feature>
<dbReference type="HOGENOM" id="CLU_024675_0_1_0"/>
<dbReference type="OrthoDB" id="9759607at2"/>
<organism evidence="5">
    <name type="scientific">Granulicella tundricola (strain ATCC BAA-1859 / DSM 23138 / MP5ACTX9)</name>
    <dbReference type="NCBI Taxonomy" id="1198114"/>
    <lineage>
        <taxon>Bacteria</taxon>
        <taxon>Pseudomonadati</taxon>
        <taxon>Acidobacteriota</taxon>
        <taxon>Terriglobia</taxon>
        <taxon>Terriglobales</taxon>
        <taxon>Acidobacteriaceae</taxon>
        <taxon>Granulicella</taxon>
    </lineage>
</organism>
<dbReference type="NCBIfam" id="TIGR00229">
    <property type="entry name" value="sensory_box"/>
    <property type="match status" value="2"/>
</dbReference>
<dbReference type="Proteomes" id="UP000000343">
    <property type="component" value="Plasmid pACIX903"/>
</dbReference>
<dbReference type="Gene3D" id="3.20.20.450">
    <property type="entry name" value="EAL domain"/>
    <property type="match status" value="1"/>
</dbReference>
<reference evidence="5" key="1">
    <citation type="submission" date="2011-01" db="EMBL/GenBank/DDBJ databases">
        <title>Complete sequence of plasmid3 of Acidobacterium sp. MP5ACTX9.</title>
        <authorList>
            <consortium name="US DOE Joint Genome Institute"/>
            <person name="Lucas S."/>
            <person name="Copeland A."/>
            <person name="Lapidus A."/>
            <person name="Cheng J.-F."/>
            <person name="Goodwin L."/>
            <person name="Pitluck S."/>
            <person name="Teshima H."/>
            <person name="Detter J.C."/>
            <person name="Han C."/>
            <person name="Tapia R."/>
            <person name="Land M."/>
            <person name="Hauser L."/>
            <person name="Kyrpides N."/>
            <person name="Ivanova N."/>
            <person name="Ovchinnikova G."/>
            <person name="Pagani I."/>
            <person name="Rawat S.R."/>
            <person name="Mannisto M."/>
            <person name="Haggblom M.M."/>
            <person name="Woyke T."/>
        </authorList>
    </citation>
    <scope>NUCLEOTIDE SEQUENCE [LARGE SCALE GENOMIC DNA]</scope>
    <source>
        <strain evidence="5">MP5ACTX9</strain>
        <plasmid evidence="5">Plasmid pACIX903</plasmid>
    </source>
</reference>
<dbReference type="SUPFAM" id="SSF55785">
    <property type="entry name" value="PYP-like sensor domain (PAS domain)"/>
    <property type="match status" value="2"/>
</dbReference>
<dbReference type="InterPro" id="IPR000014">
    <property type="entry name" value="PAS"/>
</dbReference>
<dbReference type="PROSITE" id="PS50883">
    <property type="entry name" value="EAL"/>
    <property type="match status" value="1"/>
</dbReference>
<evidence type="ECO:0000313" key="5">
    <source>
        <dbReference type="Proteomes" id="UP000000343"/>
    </source>
</evidence>
<evidence type="ECO:0000259" key="2">
    <source>
        <dbReference type="PROSITE" id="PS50113"/>
    </source>
</evidence>
<geneLocation type="plasmid" evidence="4 5">
    <name>pACIX903</name>
</geneLocation>
<dbReference type="CDD" id="cd01948">
    <property type="entry name" value="EAL"/>
    <property type="match status" value="1"/>
</dbReference>
<dbReference type="InterPro" id="IPR035965">
    <property type="entry name" value="PAS-like_dom_sf"/>
</dbReference>
<dbReference type="InterPro" id="IPR000700">
    <property type="entry name" value="PAS-assoc_C"/>
</dbReference>
<dbReference type="Pfam" id="PF08447">
    <property type="entry name" value="PAS_3"/>
    <property type="match status" value="1"/>
</dbReference>
<dbReference type="CDD" id="cd00130">
    <property type="entry name" value="PAS"/>
    <property type="match status" value="2"/>
</dbReference>
<dbReference type="EMBL" id="CP002483">
    <property type="protein sequence ID" value="ADW71332.1"/>
    <property type="molecule type" value="Genomic_DNA"/>
</dbReference>
<name>E8X798_GRATM</name>
<dbReference type="RefSeq" id="WP_013573051.1">
    <property type="nucleotide sequence ID" value="NC_015058.1"/>
</dbReference>
<evidence type="ECO:0000313" key="4">
    <source>
        <dbReference type="EMBL" id="ADW71332.1"/>
    </source>
</evidence>
<dbReference type="InterPro" id="IPR052155">
    <property type="entry name" value="Biofilm_reg_signaling"/>
</dbReference>
<dbReference type="InterPro" id="IPR013656">
    <property type="entry name" value="PAS_4"/>
</dbReference>
<feature type="domain" description="EAL" evidence="3">
    <location>
        <begin position="1"/>
        <end position="251"/>
    </location>
</feature>
<feature type="domain" description="PAC" evidence="2">
    <location>
        <begin position="477"/>
        <end position="529"/>
    </location>
</feature>
<dbReference type="InterPro" id="IPR001633">
    <property type="entry name" value="EAL_dom"/>
</dbReference>